<dbReference type="EMBL" id="AOMD01000015">
    <property type="protein sequence ID" value="EMA46152.1"/>
    <property type="molecule type" value="Genomic_DNA"/>
</dbReference>
<proteinExistence type="predicted"/>
<reference evidence="4 5" key="1">
    <citation type="journal article" date="2014" name="PLoS Genet.">
        <title>Phylogenetically driven sequencing of extremely halophilic archaea reveals strategies for static and dynamic osmo-response.</title>
        <authorList>
            <person name="Becker E.A."/>
            <person name="Seitzer P.M."/>
            <person name="Tritt A."/>
            <person name="Larsen D."/>
            <person name="Krusor M."/>
            <person name="Yao A.I."/>
            <person name="Wu D."/>
            <person name="Madern D."/>
            <person name="Eisen J.A."/>
            <person name="Darling A.E."/>
            <person name="Facciotti M.T."/>
        </authorList>
    </citation>
    <scope>NUCLEOTIDE SEQUENCE [LARGE SCALE GENOMIC DNA]</scope>
    <source>
        <strain evidence="4 5">DSM 5350</strain>
    </source>
</reference>
<feature type="domain" description="HTH bat-type" evidence="3">
    <location>
        <begin position="99"/>
        <end position="147"/>
    </location>
</feature>
<dbReference type="Pfam" id="PF04967">
    <property type="entry name" value="HTH_10"/>
    <property type="match status" value="1"/>
</dbReference>
<dbReference type="PATRIC" id="fig|1227455.4.peg.1139"/>
<dbReference type="STRING" id="1227455.C449_05587"/>
<evidence type="ECO:0000259" key="3">
    <source>
        <dbReference type="Pfam" id="PF04967"/>
    </source>
</evidence>
<protein>
    <submittedName>
        <fullName evidence="4">Bacterio-opsin activator</fullName>
    </submittedName>
</protein>
<dbReference type="InParanoid" id="M0MKE1"/>
<dbReference type="InterPro" id="IPR007050">
    <property type="entry name" value="HTH_bacterioopsin"/>
</dbReference>
<keyword evidence="1" id="KW-0805">Transcription regulation</keyword>
<evidence type="ECO:0000313" key="4">
    <source>
        <dbReference type="EMBL" id="EMA46152.1"/>
    </source>
</evidence>
<dbReference type="AlphaFoldDB" id="M0MKE1"/>
<dbReference type="Proteomes" id="UP000011669">
    <property type="component" value="Unassembled WGS sequence"/>
</dbReference>
<dbReference type="PANTHER" id="PTHR34236">
    <property type="entry name" value="DIMETHYL SULFOXIDE REDUCTASE TRANSCRIPTIONAL ACTIVATOR"/>
    <property type="match status" value="1"/>
</dbReference>
<keyword evidence="2" id="KW-0804">Transcription</keyword>
<keyword evidence="5" id="KW-1185">Reference proteome</keyword>
<dbReference type="PANTHER" id="PTHR34236:SF1">
    <property type="entry name" value="DIMETHYL SULFOXIDE REDUCTASE TRANSCRIPTIONAL ACTIVATOR"/>
    <property type="match status" value="1"/>
</dbReference>
<organism evidence="4 5">
    <name type="scientific">Halococcus saccharolyticus DSM 5350</name>
    <dbReference type="NCBI Taxonomy" id="1227455"/>
    <lineage>
        <taxon>Archaea</taxon>
        <taxon>Methanobacteriati</taxon>
        <taxon>Methanobacteriota</taxon>
        <taxon>Stenosarchaea group</taxon>
        <taxon>Halobacteria</taxon>
        <taxon>Halobacteriales</taxon>
        <taxon>Halococcaceae</taxon>
        <taxon>Halococcus</taxon>
    </lineage>
</organism>
<name>M0MKE1_9EURY</name>
<evidence type="ECO:0000256" key="2">
    <source>
        <dbReference type="ARBA" id="ARBA00023163"/>
    </source>
</evidence>
<sequence>MPTGPTGIDHRRAIVFANEPYPFLLELVLRHRAIPNRVVLQNGTATVIATVGEWDDFRSIADDVEAKLGRFDVIRVNETDRPGEPLDSGRLADVLLSKLTDDQLNVLETAYSMGYFAVPRDASAQTVADELGIQQSTFSERIRTAERAFLELVFSPR</sequence>
<comment type="caution">
    <text evidence="4">The sequence shown here is derived from an EMBL/GenBank/DDBJ whole genome shotgun (WGS) entry which is preliminary data.</text>
</comment>
<evidence type="ECO:0000313" key="5">
    <source>
        <dbReference type="Proteomes" id="UP000011669"/>
    </source>
</evidence>
<gene>
    <name evidence="4" type="ORF">C449_05587</name>
</gene>
<evidence type="ECO:0000256" key="1">
    <source>
        <dbReference type="ARBA" id="ARBA00023015"/>
    </source>
</evidence>
<accession>M0MKE1</accession>